<proteinExistence type="predicted"/>
<evidence type="ECO:0000313" key="2">
    <source>
        <dbReference type="Proteomes" id="UP000324222"/>
    </source>
</evidence>
<comment type="caution">
    <text evidence="1">The sequence shown here is derived from an EMBL/GenBank/DDBJ whole genome shotgun (WGS) entry which is preliminary data.</text>
</comment>
<reference evidence="1 2" key="1">
    <citation type="submission" date="2019-05" db="EMBL/GenBank/DDBJ databases">
        <title>Another draft genome of Portunus trituberculatus and its Hox gene families provides insights of decapod evolution.</title>
        <authorList>
            <person name="Jeong J.-H."/>
            <person name="Song I."/>
            <person name="Kim S."/>
            <person name="Choi T."/>
            <person name="Kim D."/>
            <person name="Ryu S."/>
            <person name="Kim W."/>
        </authorList>
    </citation>
    <scope>NUCLEOTIDE SEQUENCE [LARGE SCALE GENOMIC DNA]</scope>
    <source>
        <tissue evidence="1">Muscle</tissue>
    </source>
</reference>
<sequence>MTQKLQNMAVTFRIRVTCHTRKHRPVRKACDITAAFHVTCTDVATTLPGPRYHKKCCRGTITSTTRSVHFEAY</sequence>
<dbReference type="EMBL" id="VSRR010009621">
    <property type="protein sequence ID" value="MPC50616.1"/>
    <property type="molecule type" value="Genomic_DNA"/>
</dbReference>
<dbReference type="Proteomes" id="UP000324222">
    <property type="component" value="Unassembled WGS sequence"/>
</dbReference>
<organism evidence="1 2">
    <name type="scientific">Portunus trituberculatus</name>
    <name type="common">Swimming crab</name>
    <name type="synonym">Neptunus trituberculatus</name>
    <dbReference type="NCBI Taxonomy" id="210409"/>
    <lineage>
        <taxon>Eukaryota</taxon>
        <taxon>Metazoa</taxon>
        <taxon>Ecdysozoa</taxon>
        <taxon>Arthropoda</taxon>
        <taxon>Crustacea</taxon>
        <taxon>Multicrustacea</taxon>
        <taxon>Malacostraca</taxon>
        <taxon>Eumalacostraca</taxon>
        <taxon>Eucarida</taxon>
        <taxon>Decapoda</taxon>
        <taxon>Pleocyemata</taxon>
        <taxon>Brachyura</taxon>
        <taxon>Eubrachyura</taxon>
        <taxon>Portunoidea</taxon>
        <taxon>Portunidae</taxon>
        <taxon>Portuninae</taxon>
        <taxon>Portunus</taxon>
    </lineage>
</organism>
<protein>
    <submittedName>
        <fullName evidence="1">Uncharacterized protein</fullName>
    </submittedName>
</protein>
<accession>A0A5B7FYH6</accession>
<keyword evidence="2" id="KW-1185">Reference proteome</keyword>
<dbReference type="AlphaFoldDB" id="A0A5B7FYH6"/>
<name>A0A5B7FYH6_PORTR</name>
<gene>
    <name evidence="1" type="ORF">E2C01_044445</name>
</gene>
<evidence type="ECO:0000313" key="1">
    <source>
        <dbReference type="EMBL" id="MPC50616.1"/>
    </source>
</evidence>